<dbReference type="PANTHER" id="PTHR37835">
    <property type="entry name" value="ALPHA-CLOSTRIPAIN"/>
    <property type="match status" value="1"/>
</dbReference>
<dbReference type="EMBL" id="BMJC01000007">
    <property type="protein sequence ID" value="GGB23351.1"/>
    <property type="molecule type" value="Genomic_DNA"/>
</dbReference>
<reference evidence="1" key="1">
    <citation type="journal article" date="2014" name="Int. J. Syst. Evol. Microbiol.">
        <title>Complete genome sequence of Corynebacterium casei LMG S-19264T (=DSM 44701T), isolated from a smear-ripened cheese.</title>
        <authorList>
            <consortium name="US DOE Joint Genome Institute (JGI-PGF)"/>
            <person name="Walter F."/>
            <person name="Albersmeier A."/>
            <person name="Kalinowski J."/>
            <person name="Ruckert C."/>
        </authorList>
    </citation>
    <scope>NUCLEOTIDE SEQUENCE</scope>
    <source>
        <strain evidence="1">CGMCC 1.15448</strain>
    </source>
</reference>
<comment type="caution">
    <text evidence="1">The sequence shown here is derived from an EMBL/GenBank/DDBJ whole genome shotgun (WGS) entry which is preliminary data.</text>
</comment>
<dbReference type="PANTHER" id="PTHR37835:SF1">
    <property type="entry name" value="ALPHA-CLOSTRIPAIN"/>
    <property type="match status" value="1"/>
</dbReference>
<dbReference type="Pfam" id="PF03415">
    <property type="entry name" value="Peptidase_C11"/>
    <property type="match status" value="1"/>
</dbReference>
<proteinExistence type="predicted"/>
<name>A0A8J2UIT4_9BACT</name>
<evidence type="ECO:0000313" key="2">
    <source>
        <dbReference type="Proteomes" id="UP000607559"/>
    </source>
</evidence>
<keyword evidence="2" id="KW-1185">Reference proteome</keyword>
<protein>
    <submittedName>
        <fullName evidence="1">Uncharacterized protein</fullName>
    </submittedName>
</protein>
<dbReference type="AlphaFoldDB" id="A0A8J2UIT4"/>
<accession>A0A8J2UIT4</accession>
<sequence length="438" mass="49739">MVSIKELWSDGKAPVIQTVSPAERTNIYDGKALTEFFTDSFSIEQDVESRYMAILWSHGAGLGYVGNLKSDGTGPDYLQGITPTGQGTGSQNNTAAQNNITEYNDLMRQMTFLKSHLSIKGEPIRVMNEVFQGDKVKLKPSDTSLLDERLQLITAVQMNTIFQNALPKDKKIDVLITNTCYTQLLETGYALKDTVSVLISPQTTIPFTGFNYNALFRQMERQPDLTAADIAVNVRSNFNKKYDDPHFKKHFRILTPSAFALMGEVSFSANDLSHYGEFVEDFFSGMAERFWQAAKPGHQDAKLLKVINAARAKCLDISPSAPFNSSNYGIIDLTHFFRTFTDLCRKNGIPGWDDPREQFEHLMKKIRIVWHKASGPGQYSEHRASRSPYFLSFFFPSKNVNADMVELLIKVYLRLFNTRSLPKDLSKWPDFIIRWMKP</sequence>
<reference evidence="1" key="2">
    <citation type="submission" date="2020-09" db="EMBL/GenBank/DDBJ databases">
        <authorList>
            <person name="Sun Q."/>
            <person name="Zhou Y."/>
        </authorList>
    </citation>
    <scope>NUCLEOTIDE SEQUENCE</scope>
    <source>
        <strain evidence="1">CGMCC 1.15448</strain>
    </source>
</reference>
<dbReference type="InterPro" id="IPR005077">
    <property type="entry name" value="Peptidase_C11"/>
</dbReference>
<organism evidence="1 2">
    <name type="scientific">Puia dinghuensis</name>
    <dbReference type="NCBI Taxonomy" id="1792502"/>
    <lineage>
        <taxon>Bacteria</taxon>
        <taxon>Pseudomonadati</taxon>
        <taxon>Bacteroidota</taxon>
        <taxon>Chitinophagia</taxon>
        <taxon>Chitinophagales</taxon>
        <taxon>Chitinophagaceae</taxon>
        <taxon>Puia</taxon>
    </lineage>
</organism>
<dbReference type="Proteomes" id="UP000607559">
    <property type="component" value="Unassembled WGS sequence"/>
</dbReference>
<evidence type="ECO:0000313" key="1">
    <source>
        <dbReference type="EMBL" id="GGB23351.1"/>
    </source>
</evidence>
<gene>
    <name evidence="1" type="ORF">GCM10011511_54020</name>
</gene>